<protein>
    <recommendedName>
        <fullName evidence="1">DNA ligase (ATP)</fullName>
        <ecNumber evidence="1">6.5.1.1</ecNumber>
    </recommendedName>
</protein>
<reference evidence="5" key="1">
    <citation type="submission" date="2016-10" db="EMBL/GenBank/DDBJ databases">
        <authorList>
            <person name="Varghese N."/>
            <person name="Submissions S."/>
        </authorList>
    </citation>
    <scope>NUCLEOTIDE SEQUENCE [LARGE SCALE GENOMIC DNA]</scope>
    <source>
        <strain evidence="5">CGMCC 4.578</strain>
    </source>
</reference>
<keyword evidence="4" id="KW-0436">Ligase</keyword>
<dbReference type="GO" id="GO:0003910">
    <property type="term" value="F:DNA ligase (ATP) activity"/>
    <property type="evidence" value="ECO:0007669"/>
    <property type="project" value="UniProtKB-EC"/>
</dbReference>
<sequence length="275" mass="30455">MTELNTAAVGRASPLNNCRGGPQPSSGTPTSTESPSGPFGGAPAHPAAISTARIRQPSLPTRLRKLSPPDSHVLLRLRCGIRERYLVRARGRSVLSVPMRFESDCCFKNNMNSFDSGLREGRRYRQRRLVCQDGSLIASDLSRARSLMVFGFHLHLPVSQVLLSGECENAVRSDDGPTSPFDLEVSRENARDARWVEPRLVGEAELRQWTFDGRLRHPAWRGMRPDLDPLSVVLPEGLRGTRALPSRAYAACGMARADRLSTTFRGGRRHSRSRS</sequence>
<gene>
    <name evidence="4" type="ORF">SAMN05216195_10784</name>
</gene>
<dbReference type="Proteomes" id="UP000199028">
    <property type="component" value="Unassembled WGS sequence"/>
</dbReference>
<feature type="compositionally biased region" description="Low complexity" evidence="2">
    <location>
        <begin position="20"/>
        <end position="45"/>
    </location>
</feature>
<dbReference type="EC" id="6.5.1.1" evidence="1"/>
<name>A0A1H9SKL9_9PSEU</name>
<proteinExistence type="predicted"/>
<accession>A0A1H9SKL9</accession>
<dbReference type="InterPro" id="IPR012340">
    <property type="entry name" value="NA-bd_OB-fold"/>
</dbReference>
<dbReference type="InterPro" id="IPR012309">
    <property type="entry name" value="DNA_ligase_ATP-dep_C"/>
</dbReference>
<dbReference type="EMBL" id="FOFT01000007">
    <property type="protein sequence ID" value="SER84893.1"/>
    <property type="molecule type" value="Genomic_DNA"/>
</dbReference>
<evidence type="ECO:0000313" key="5">
    <source>
        <dbReference type="Proteomes" id="UP000199028"/>
    </source>
</evidence>
<feature type="region of interest" description="Disordered" evidence="2">
    <location>
        <begin position="1"/>
        <end position="45"/>
    </location>
</feature>
<dbReference type="SUPFAM" id="SSF50249">
    <property type="entry name" value="Nucleic acid-binding proteins"/>
    <property type="match status" value="1"/>
</dbReference>
<dbReference type="AlphaFoldDB" id="A0A1H9SKL9"/>
<dbReference type="GO" id="GO:0006281">
    <property type="term" value="P:DNA repair"/>
    <property type="evidence" value="ECO:0007669"/>
    <property type="project" value="InterPro"/>
</dbReference>
<dbReference type="GO" id="GO:0006310">
    <property type="term" value="P:DNA recombination"/>
    <property type="evidence" value="ECO:0007669"/>
    <property type="project" value="InterPro"/>
</dbReference>
<evidence type="ECO:0000256" key="2">
    <source>
        <dbReference type="SAM" id="MobiDB-lite"/>
    </source>
</evidence>
<evidence type="ECO:0000256" key="1">
    <source>
        <dbReference type="ARBA" id="ARBA00012727"/>
    </source>
</evidence>
<keyword evidence="5" id="KW-1185">Reference proteome</keyword>
<evidence type="ECO:0000259" key="3">
    <source>
        <dbReference type="Pfam" id="PF04679"/>
    </source>
</evidence>
<dbReference type="Gene3D" id="2.40.50.140">
    <property type="entry name" value="Nucleic acid-binding proteins"/>
    <property type="match status" value="1"/>
</dbReference>
<organism evidence="4 5">
    <name type="scientific">Lentzea flaviverrucosa</name>
    <dbReference type="NCBI Taxonomy" id="200379"/>
    <lineage>
        <taxon>Bacteria</taxon>
        <taxon>Bacillati</taxon>
        <taxon>Actinomycetota</taxon>
        <taxon>Actinomycetes</taxon>
        <taxon>Pseudonocardiales</taxon>
        <taxon>Pseudonocardiaceae</taxon>
        <taxon>Lentzea</taxon>
    </lineage>
</organism>
<feature type="domain" description="DNA ligase ATP-dependent C-terminal" evidence="3">
    <location>
        <begin position="176"/>
        <end position="226"/>
    </location>
</feature>
<dbReference type="Pfam" id="PF04679">
    <property type="entry name" value="DNA_ligase_A_C"/>
    <property type="match status" value="1"/>
</dbReference>
<evidence type="ECO:0000313" key="4">
    <source>
        <dbReference type="EMBL" id="SER84893.1"/>
    </source>
</evidence>